<evidence type="ECO:0000256" key="8">
    <source>
        <dbReference type="ARBA" id="ARBA00033344"/>
    </source>
</evidence>
<dbReference type="RefSeq" id="YP_009336508.1">
    <property type="nucleotide sequence ID" value="NC_032739.1"/>
</dbReference>
<evidence type="ECO:0000256" key="7">
    <source>
        <dbReference type="ARBA" id="ARBA00023274"/>
    </source>
</evidence>
<evidence type="ECO:0000256" key="2">
    <source>
        <dbReference type="ARBA" id="ARBA00022497"/>
    </source>
</evidence>
<dbReference type="InterPro" id="IPR004902">
    <property type="entry name" value="Rhabdo_ncap_2"/>
</dbReference>
<dbReference type="OrthoDB" id="33846at10239"/>
<evidence type="ECO:0000256" key="1">
    <source>
        <dbReference type="ARBA" id="ARBA00014389"/>
    </source>
</evidence>
<keyword evidence="6 9" id="KW-0543">Viral nucleoprotein</keyword>
<dbReference type="Pfam" id="PF03216">
    <property type="entry name" value="Rhabdo_ncap_2"/>
    <property type="match status" value="1"/>
</dbReference>
<keyword evidence="3 9" id="KW-0167">Capsid protein</keyword>
<evidence type="ECO:0000313" key="12">
    <source>
        <dbReference type="Proteomes" id="UP000201856"/>
    </source>
</evidence>
<evidence type="ECO:0000256" key="3">
    <source>
        <dbReference type="ARBA" id="ARBA00022561"/>
    </source>
</evidence>
<dbReference type="GO" id="GO:0019029">
    <property type="term" value="C:helical viral capsid"/>
    <property type="evidence" value="ECO:0007669"/>
    <property type="project" value="UniProtKB-UniRule"/>
</dbReference>
<evidence type="ECO:0000256" key="9">
    <source>
        <dbReference type="RuleBase" id="RU369108"/>
    </source>
</evidence>
<evidence type="ECO:0000313" key="11">
    <source>
        <dbReference type="EMBL" id="APG78819.1"/>
    </source>
</evidence>
<dbReference type="EMBL" id="KX884450">
    <property type="protein sequence ID" value="APG78819.1"/>
    <property type="molecule type" value="Genomic_RNA"/>
</dbReference>
<feature type="region of interest" description="Disordered" evidence="10">
    <location>
        <begin position="121"/>
        <end position="140"/>
    </location>
</feature>
<dbReference type="GeneID" id="30853726"/>
<comment type="function">
    <text evidence="9">Encapsidates the genome, protecting it from nucleases. The encapsidated genomic RNA is termed the nucleocapsid (NC) and serves as template for viral transcription and replication.</text>
</comment>
<comment type="subcellular location">
    <subcellularLocation>
        <location evidence="9">Virion</location>
    </subcellularLocation>
    <subcellularLocation>
        <location evidence="9">Host cytoplasm</location>
    </subcellularLocation>
</comment>
<dbReference type="GO" id="GO:0019013">
    <property type="term" value="C:viral nucleocapsid"/>
    <property type="evidence" value="ECO:0007669"/>
    <property type="project" value="UniProtKB-UniRule"/>
</dbReference>
<accession>A0A1L3KNA1</accession>
<name>A0A1L3KNA1_9RHAB</name>
<proteinExistence type="inferred from homology"/>
<evidence type="ECO:0000256" key="4">
    <source>
        <dbReference type="ARBA" id="ARBA00022844"/>
    </source>
</evidence>
<sequence length="443" mass="49767">MTRKKIQDPCNMADPAYQALSGLPSRLVDVQDKGWSDDSLKKYIKSRYSLPGEDDRITLCKLFLQAYCYGNWQNFKLSEIVHALLLITPTRTEKKYLALFACFKTKQSPLIDLSGAKVQPADDATVSDPKTSQKDDTNDLQGLVGEHDWIDDDDNIVTGLPRNTSSFYKGMLEALDGDDKIAAIRFCCFLAWVCFRTVVKEVSSVRAYLGRAENFSRLVTNLTDFELPEKVPLPSKIMLEKIAITMGKGTASVRELISWAVYVKVHSDNDDDVRMMEGGCLTHLSENGIGLVGLVDKVAGVFSVSIEEILSLILTSHTMNSVIRLADFIKHVVPKVKSWKWSRVIDDQCFSSLKILDNIVLSAYLVALVTEADAGNDMWNMVVFEQHLPNTTKNQALRWAKKYVVASSEHDQKTGAWVSEKHRKIWAYGEDDDESDNEYSGLI</sequence>
<keyword evidence="7 9" id="KW-0687">Ribonucleoprotein</keyword>
<evidence type="ECO:0000256" key="6">
    <source>
        <dbReference type="ARBA" id="ARBA00023086"/>
    </source>
</evidence>
<reference evidence="11" key="1">
    <citation type="journal article" date="2016" name="Nature">
        <title>Redefining the invertebrate RNA virosphere.</title>
        <authorList>
            <person name="Shi M."/>
            <person name="Lin X.D."/>
            <person name="Tian J.H."/>
            <person name="Chen L.J."/>
            <person name="Chen X."/>
            <person name="Li C.X."/>
            <person name="Qin X.C."/>
            <person name="Li J."/>
            <person name="Cao J.P."/>
            <person name="Eden J.S."/>
            <person name="Buchmann J."/>
            <person name="Wang W."/>
            <person name="Xu J."/>
            <person name="Holmes E.C."/>
            <person name="Zhang Y.Z."/>
        </authorList>
    </citation>
    <scope>NUCLEOTIDE SEQUENCE [LARGE SCALE GENOMIC DNA]</scope>
    <source>
        <strain evidence="11">WLJQ101844</strain>
    </source>
</reference>
<dbReference type="KEGG" id="vg:30853726"/>
<keyword evidence="4 9" id="KW-0946">Virion</keyword>
<keyword evidence="9" id="KW-1035">Host cytoplasm</keyword>
<keyword evidence="2 9" id="KW-1139">Helical capsid protein</keyword>
<evidence type="ECO:0000256" key="5">
    <source>
        <dbReference type="ARBA" id="ARBA00022884"/>
    </source>
</evidence>
<protein>
    <recommendedName>
        <fullName evidence="1 9">Nucleoprotein</fullName>
        <shortName evidence="9">NP</shortName>
        <shortName evidence="9">Protein N</shortName>
    </recommendedName>
    <alternativeName>
        <fullName evidence="8 9">Nucleocapsid protein</fullName>
    </alternativeName>
</protein>
<organism evidence="11">
    <name type="scientific">Wenling crustacean virus 10</name>
    <dbReference type="NCBI Taxonomy" id="1923479"/>
    <lineage>
        <taxon>Viruses</taxon>
        <taxon>Riboviria</taxon>
        <taxon>Orthornavirae</taxon>
        <taxon>Negarnaviricota</taxon>
        <taxon>Haploviricotina</taxon>
        <taxon>Monjiviricetes</taxon>
        <taxon>Mononegavirales</taxon>
        <taxon>Rhabdoviridae</taxon>
        <taxon>Deltarhabdovirinae</taxon>
        <taxon>Alphacrustrhavirus</taxon>
        <taxon>Alphacrustrhavirus wenling</taxon>
    </lineage>
</organism>
<keyword evidence="12" id="KW-1185">Reference proteome</keyword>
<comment type="subunit">
    <text evidence="9">Homomultimerizes to form the nucleocapsid. Binds to viral genomic RNA.</text>
</comment>
<comment type="similarity">
    <text evidence="9">Belongs to the nucleorhabdovirus nucleocapsid protein family.</text>
</comment>
<evidence type="ECO:0000256" key="10">
    <source>
        <dbReference type="SAM" id="MobiDB-lite"/>
    </source>
</evidence>
<dbReference type="GO" id="GO:0030430">
    <property type="term" value="C:host cell cytoplasm"/>
    <property type="evidence" value="ECO:0007669"/>
    <property type="project" value="UniProtKB-SubCell"/>
</dbReference>
<dbReference type="Proteomes" id="UP000201856">
    <property type="component" value="Segment"/>
</dbReference>
<dbReference type="GO" id="GO:1990904">
    <property type="term" value="C:ribonucleoprotein complex"/>
    <property type="evidence" value="ECO:0007669"/>
    <property type="project" value="UniProtKB-UniRule"/>
</dbReference>
<dbReference type="GO" id="GO:0003723">
    <property type="term" value="F:RNA binding"/>
    <property type="evidence" value="ECO:0007669"/>
    <property type="project" value="UniProtKB-UniRule"/>
</dbReference>
<keyword evidence="5 9" id="KW-0694">RNA-binding</keyword>